<evidence type="ECO:0000313" key="1">
    <source>
        <dbReference type="EMBL" id="KAF9493940.1"/>
    </source>
</evidence>
<protein>
    <submittedName>
        <fullName evidence="1">Uncharacterized protein</fullName>
    </submittedName>
</protein>
<sequence>MLCRCVIVTELDVVTIVASLKLELYFASNWPSLSHHGCTYSSSRVLFMHYEPHTRALFCRFPVRFVDVCRCNSHITTAMLSISRESRRRLNASTAGETAGCREQGFTVRRILQHTLHNTNHGALIDPASWLLRASWVATVAPTNPIQTAHIVERRLLDRQQ</sequence>
<keyword evidence="2" id="KW-1185">Reference proteome</keyword>
<gene>
    <name evidence="1" type="ORF">BDN71DRAFT_1026187</name>
</gene>
<comment type="caution">
    <text evidence="1">The sequence shown here is derived from an EMBL/GenBank/DDBJ whole genome shotgun (WGS) entry which is preliminary data.</text>
</comment>
<accession>A0A9P5ZUA6</accession>
<name>A0A9P5ZUA6_PLEER</name>
<proteinExistence type="predicted"/>
<dbReference type="EMBL" id="MU154579">
    <property type="protein sequence ID" value="KAF9493940.1"/>
    <property type="molecule type" value="Genomic_DNA"/>
</dbReference>
<dbReference type="Proteomes" id="UP000807025">
    <property type="component" value="Unassembled WGS sequence"/>
</dbReference>
<dbReference type="AlphaFoldDB" id="A0A9P5ZUA6"/>
<reference evidence="1" key="1">
    <citation type="submission" date="2020-11" db="EMBL/GenBank/DDBJ databases">
        <authorList>
            <consortium name="DOE Joint Genome Institute"/>
            <person name="Ahrendt S."/>
            <person name="Riley R."/>
            <person name="Andreopoulos W."/>
            <person name="Labutti K."/>
            <person name="Pangilinan J."/>
            <person name="Ruiz-Duenas F.J."/>
            <person name="Barrasa J.M."/>
            <person name="Sanchez-Garcia M."/>
            <person name="Camarero S."/>
            <person name="Miyauchi S."/>
            <person name="Serrano A."/>
            <person name="Linde D."/>
            <person name="Babiker R."/>
            <person name="Drula E."/>
            <person name="Ayuso-Fernandez I."/>
            <person name="Pacheco R."/>
            <person name="Padilla G."/>
            <person name="Ferreira P."/>
            <person name="Barriuso J."/>
            <person name="Kellner H."/>
            <person name="Castanera R."/>
            <person name="Alfaro M."/>
            <person name="Ramirez L."/>
            <person name="Pisabarro A.G."/>
            <person name="Kuo A."/>
            <person name="Tritt A."/>
            <person name="Lipzen A."/>
            <person name="He G."/>
            <person name="Yan M."/>
            <person name="Ng V."/>
            <person name="Cullen D."/>
            <person name="Martin F."/>
            <person name="Rosso M.-N."/>
            <person name="Henrissat B."/>
            <person name="Hibbett D."/>
            <person name="Martinez A.T."/>
            <person name="Grigoriev I.V."/>
        </authorList>
    </citation>
    <scope>NUCLEOTIDE SEQUENCE</scope>
    <source>
        <strain evidence="1">ATCC 90797</strain>
    </source>
</reference>
<organism evidence="1 2">
    <name type="scientific">Pleurotus eryngii</name>
    <name type="common">Boletus of the steppes</name>
    <dbReference type="NCBI Taxonomy" id="5323"/>
    <lineage>
        <taxon>Eukaryota</taxon>
        <taxon>Fungi</taxon>
        <taxon>Dikarya</taxon>
        <taxon>Basidiomycota</taxon>
        <taxon>Agaricomycotina</taxon>
        <taxon>Agaricomycetes</taxon>
        <taxon>Agaricomycetidae</taxon>
        <taxon>Agaricales</taxon>
        <taxon>Pleurotineae</taxon>
        <taxon>Pleurotaceae</taxon>
        <taxon>Pleurotus</taxon>
    </lineage>
</organism>
<evidence type="ECO:0000313" key="2">
    <source>
        <dbReference type="Proteomes" id="UP000807025"/>
    </source>
</evidence>